<keyword evidence="2" id="KW-1185">Reference proteome</keyword>
<gene>
    <name evidence="1" type="ORF">IWQ60_006109</name>
</gene>
<dbReference type="AlphaFoldDB" id="A0A9W8ADK3"/>
<accession>A0A9W8ADK3</accession>
<name>A0A9W8ADK3_9FUNG</name>
<comment type="caution">
    <text evidence="1">The sequence shown here is derived from an EMBL/GenBank/DDBJ whole genome shotgun (WGS) entry which is preliminary data.</text>
</comment>
<organism evidence="1 2">
    <name type="scientific">Tieghemiomyces parasiticus</name>
    <dbReference type="NCBI Taxonomy" id="78921"/>
    <lineage>
        <taxon>Eukaryota</taxon>
        <taxon>Fungi</taxon>
        <taxon>Fungi incertae sedis</taxon>
        <taxon>Zoopagomycota</taxon>
        <taxon>Kickxellomycotina</taxon>
        <taxon>Dimargaritomycetes</taxon>
        <taxon>Dimargaritales</taxon>
        <taxon>Dimargaritaceae</taxon>
        <taxon>Tieghemiomyces</taxon>
    </lineage>
</organism>
<evidence type="ECO:0000313" key="1">
    <source>
        <dbReference type="EMBL" id="KAJ1923069.1"/>
    </source>
</evidence>
<proteinExistence type="predicted"/>
<protein>
    <submittedName>
        <fullName evidence="1">Uncharacterized protein</fullName>
    </submittedName>
</protein>
<evidence type="ECO:0000313" key="2">
    <source>
        <dbReference type="Proteomes" id="UP001150569"/>
    </source>
</evidence>
<reference evidence="1" key="1">
    <citation type="submission" date="2022-07" db="EMBL/GenBank/DDBJ databases">
        <title>Phylogenomic reconstructions and comparative analyses of Kickxellomycotina fungi.</title>
        <authorList>
            <person name="Reynolds N.K."/>
            <person name="Stajich J.E."/>
            <person name="Barry K."/>
            <person name="Grigoriev I.V."/>
            <person name="Crous P."/>
            <person name="Smith M.E."/>
        </authorList>
    </citation>
    <scope>NUCLEOTIDE SEQUENCE</scope>
    <source>
        <strain evidence="1">RSA 861</strain>
    </source>
</reference>
<dbReference type="Proteomes" id="UP001150569">
    <property type="component" value="Unassembled WGS sequence"/>
</dbReference>
<dbReference type="EMBL" id="JANBPT010000356">
    <property type="protein sequence ID" value="KAJ1923069.1"/>
    <property type="molecule type" value="Genomic_DNA"/>
</dbReference>
<sequence length="260" mass="29207">MKRLADSIKQDYDLVDFAPYYGDQKDFQLCVTDQETIQSTHILVNMVLKKNWRVATGRLLELWPPPQSDAEQRRFFTNHLHEIVGDVMWAAVLHNQFEAVVMLGRWYTWVKEESMSDMDVTVVHTWAMVAARLGYLEVANQLFKVHPCSTPNGPANLSAMFPQLCVEAENYVRAILHGRGSSTENHLASGGGSEAGNVNPILPPHLAGGQPWRPNLSDEHLKMIINLPEELGLVPEMLQGTTVISMPLTIDNGLSDNEYE</sequence>